<dbReference type="InterPro" id="IPR036390">
    <property type="entry name" value="WH_DNA-bd_sf"/>
</dbReference>
<feature type="domain" description="IclR-ED" evidence="5">
    <location>
        <begin position="74"/>
        <end position="258"/>
    </location>
</feature>
<dbReference type="Pfam" id="PF01614">
    <property type="entry name" value="IclR_C"/>
    <property type="match status" value="1"/>
</dbReference>
<dbReference type="InterPro" id="IPR005471">
    <property type="entry name" value="Tscrpt_reg_IclR_N"/>
</dbReference>
<protein>
    <submittedName>
        <fullName evidence="6">Transcriptional regulator</fullName>
    </submittedName>
</protein>
<dbReference type="PANTHER" id="PTHR30136:SF35">
    <property type="entry name" value="HTH-TYPE TRANSCRIPTIONAL REGULATOR RV1719"/>
    <property type="match status" value="1"/>
</dbReference>
<organism evidence="6 7">
    <name type="scientific">Sinomonas cyclohexanicum</name>
    <name type="common">Corynebacterium cyclohexanicum</name>
    <dbReference type="NCBI Taxonomy" id="322009"/>
    <lineage>
        <taxon>Bacteria</taxon>
        <taxon>Bacillati</taxon>
        <taxon>Actinomycetota</taxon>
        <taxon>Actinomycetes</taxon>
        <taxon>Micrococcales</taxon>
        <taxon>Micrococcaceae</taxon>
        <taxon>Sinomonas</taxon>
    </lineage>
</organism>
<dbReference type="PROSITE" id="PS51077">
    <property type="entry name" value="HTH_ICLR"/>
    <property type="match status" value="1"/>
</dbReference>
<dbReference type="SUPFAM" id="SSF46785">
    <property type="entry name" value="Winged helix' DNA-binding domain"/>
    <property type="match status" value="1"/>
</dbReference>
<dbReference type="Pfam" id="PF09339">
    <property type="entry name" value="HTH_IclR"/>
    <property type="match status" value="1"/>
</dbReference>
<dbReference type="SUPFAM" id="SSF55781">
    <property type="entry name" value="GAF domain-like"/>
    <property type="match status" value="1"/>
</dbReference>
<dbReference type="PROSITE" id="PS51078">
    <property type="entry name" value="ICLR_ED"/>
    <property type="match status" value="1"/>
</dbReference>
<keyword evidence="3" id="KW-0804">Transcription</keyword>
<dbReference type="EMBL" id="AP024525">
    <property type="protein sequence ID" value="BCT77632.1"/>
    <property type="molecule type" value="Genomic_DNA"/>
</dbReference>
<dbReference type="InterPro" id="IPR050707">
    <property type="entry name" value="HTH_MetabolicPath_Reg"/>
</dbReference>
<keyword evidence="2" id="KW-0238">DNA-binding</keyword>
<gene>
    <name evidence="6" type="ORF">SCMU_34740</name>
</gene>
<evidence type="ECO:0000313" key="6">
    <source>
        <dbReference type="EMBL" id="BCT77632.1"/>
    </source>
</evidence>
<dbReference type="Proteomes" id="UP001319861">
    <property type="component" value="Chromosome"/>
</dbReference>
<accession>A0ABN6FLA3</accession>
<reference evidence="6 7" key="1">
    <citation type="journal article" date="2021" name="J. Biosci. Bioeng.">
        <title>Identification and characterization of a chc gene cluster responsible for the aromatization pathway of cyclohexanecarboxylate degradation in Sinomonas cyclohexanicum ATCC 51369.</title>
        <authorList>
            <person name="Yamamoto T."/>
            <person name="Hasegawa Y."/>
            <person name="Lau P.C.K."/>
            <person name="Iwaki H."/>
        </authorList>
    </citation>
    <scope>NUCLEOTIDE SEQUENCE [LARGE SCALE GENOMIC DNA]</scope>
    <source>
        <strain evidence="6 7">ATCC 51369</strain>
    </source>
</reference>
<keyword evidence="7" id="KW-1185">Reference proteome</keyword>
<feature type="domain" description="HTH iclR-type" evidence="4">
    <location>
        <begin position="14"/>
        <end position="74"/>
    </location>
</feature>
<dbReference type="InterPro" id="IPR036388">
    <property type="entry name" value="WH-like_DNA-bd_sf"/>
</dbReference>
<sequence length="262" mass="28222">MQNIRIVKRPEYAIDSVDKALQLITLLQEREWVRIADAARALGVAPSTAHRLMSTLAYRGFALQDDQRRYCAGPVLAADAGRARIRALVARARPHLETLAAESRETVNLVERVGVTVRFLHCVEGPQLLRVGNRTGTVLPARTSSGGRAALAVLPHATVDQLYTGRGAQLGGHRLDAAELAELHDELARTRARGYSLNLGRTEPEIAAMGAAVALPQRPGVLAVTLSAPISRAGLLEQPATVAALHAAADAIRRELEHDPDY</sequence>
<evidence type="ECO:0000256" key="1">
    <source>
        <dbReference type="ARBA" id="ARBA00023015"/>
    </source>
</evidence>
<dbReference type="PANTHER" id="PTHR30136">
    <property type="entry name" value="HELIX-TURN-HELIX TRANSCRIPTIONAL REGULATOR, ICLR FAMILY"/>
    <property type="match status" value="1"/>
</dbReference>
<name>A0ABN6FLA3_SINCY</name>
<evidence type="ECO:0000259" key="5">
    <source>
        <dbReference type="PROSITE" id="PS51078"/>
    </source>
</evidence>
<evidence type="ECO:0000313" key="7">
    <source>
        <dbReference type="Proteomes" id="UP001319861"/>
    </source>
</evidence>
<evidence type="ECO:0000256" key="3">
    <source>
        <dbReference type="ARBA" id="ARBA00023163"/>
    </source>
</evidence>
<dbReference type="InterPro" id="IPR014757">
    <property type="entry name" value="Tscrpt_reg_IclR_C"/>
</dbReference>
<evidence type="ECO:0000256" key="2">
    <source>
        <dbReference type="ARBA" id="ARBA00023125"/>
    </source>
</evidence>
<dbReference type="SMART" id="SM00346">
    <property type="entry name" value="HTH_ICLR"/>
    <property type="match status" value="1"/>
</dbReference>
<dbReference type="InterPro" id="IPR029016">
    <property type="entry name" value="GAF-like_dom_sf"/>
</dbReference>
<evidence type="ECO:0000259" key="4">
    <source>
        <dbReference type="PROSITE" id="PS51077"/>
    </source>
</evidence>
<dbReference type="Gene3D" id="1.10.10.10">
    <property type="entry name" value="Winged helix-like DNA-binding domain superfamily/Winged helix DNA-binding domain"/>
    <property type="match status" value="1"/>
</dbReference>
<dbReference type="Gene3D" id="3.30.450.40">
    <property type="match status" value="1"/>
</dbReference>
<keyword evidence="1" id="KW-0805">Transcription regulation</keyword>
<proteinExistence type="predicted"/>